<comment type="caution">
    <text evidence="2">The sequence shown here is derived from an EMBL/GenBank/DDBJ whole genome shotgun (WGS) entry which is preliminary data.</text>
</comment>
<protein>
    <submittedName>
        <fullName evidence="2">Uncharacterized protein</fullName>
    </submittedName>
</protein>
<keyword evidence="3" id="KW-1185">Reference proteome</keyword>
<feature type="region of interest" description="Disordered" evidence="1">
    <location>
        <begin position="381"/>
        <end position="462"/>
    </location>
</feature>
<organism evidence="2 3">
    <name type="scientific">Bifidobacterium moraviense</name>
    <dbReference type="NCBI Taxonomy" id="2675323"/>
    <lineage>
        <taxon>Bacteria</taxon>
        <taxon>Bacillati</taxon>
        <taxon>Actinomycetota</taxon>
        <taxon>Actinomycetes</taxon>
        <taxon>Bifidobacteriales</taxon>
        <taxon>Bifidobacteriaceae</taxon>
        <taxon>Bifidobacterium</taxon>
    </lineage>
</organism>
<dbReference type="Proteomes" id="UP000588277">
    <property type="component" value="Unassembled WGS sequence"/>
</dbReference>
<accession>A0A7Y0F092</accession>
<sequence>MDSAVQVVNMAAAMQVTAREVDARFHGQIPASVRFYCPFCSRPVIASAMGRRHGRRRGSHQPRIVSPHFKHRRNDEWAHDCEAYHATSSTEQDGLVLPLLMFLRREPGSSDRFNVEIALRRRGLTGLRRSLTDADAVTVDGRAYLLPDLLRRHRTIPLPNPLYNLEKRILVPRQWQMNLGRAQNSTGIMIFSDAFGGNGGRRLPMHSALRTDCAYFIVAIEERLRGARNLFDRMERVGRIAGDDRLRVYSVLVSAASTRKGDVDDWLGGYGYCLSDFDRSAQLMWPPSLRVWGVDEPLFRRSSPTYRFPYMRSAGTMNDRIVRRELIPDDANARPIGLIGFGTNPDVESRSASYCVFFKPNPRMSWTTAYVGPRYPEDLHPFDGHADDVMPGENGNVTPPDDRADGDGKQDPDAGWTPGGRSRPSLSRGMEIALRRLGVEKPRQPQGQPRSMTIARYRGKDN</sequence>
<dbReference type="RefSeq" id="WP_169274842.1">
    <property type="nucleotide sequence ID" value="NZ_JAAIIH010000001.1"/>
</dbReference>
<proteinExistence type="predicted"/>
<evidence type="ECO:0000313" key="3">
    <source>
        <dbReference type="Proteomes" id="UP000588277"/>
    </source>
</evidence>
<feature type="compositionally biased region" description="Basic and acidic residues" evidence="1">
    <location>
        <begin position="433"/>
        <end position="443"/>
    </location>
</feature>
<dbReference type="AlphaFoldDB" id="A0A7Y0F092"/>
<dbReference type="EMBL" id="JAAIIH010000001">
    <property type="protein sequence ID" value="NMM99680.1"/>
    <property type="molecule type" value="Genomic_DNA"/>
</dbReference>
<name>A0A7Y0F092_9BIFI</name>
<feature type="compositionally biased region" description="Basic and acidic residues" evidence="1">
    <location>
        <begin position="400"/>
        <end position="412"/>
    </location>
</feature>
<evidence type="ECO:0000313" key="2">
    <source>
        <dbReference type="EMBL" id="NMM99680.1"/>
    </source>
</evidence>
<evidence type="ECO:0000256" key="1">
    <source>
        <dbReference type="SAM" id="MobiDB-lite"/>
    </source>
</evidence>
<reference evidence="2 3" key="1">
    <citation type="submission" date="2020-02" db="EMBL/GenBank/DDBJ databases">
        <title>Characterization of phylogenetic diversity of novel bifidobacterial species isolated in Czech ZOOs.</title>
        <authorList>
            <person name="Lugli G.A."/>
            <person name="Vera N.B."/>
            <person name="Ventura M."/>
        </authorList>
    </citation>
    <scope>NUCLEOTIDE SEQUENCE [LARGE SCALE GENOMIC DNA]</scope>
    <source>
        <strain evidence="2 3">DSM 109958</strain>
    </source>
</reference>
<gene>
    <name evidence="2" type="ORF">G1C96_0258</name>
</gene>